<dbReference type="EMBL" id="JAGHQL010000091">
    <property type="protein sequence ID" value="KAH0538976.1"/>
    <property type="molecule type" value="Genomic_DNA"/>
</dbReference>
<dbReference type="AlphaFoldDB" id="A0A9P8I0K6"/>
<evidence type="ECO:0000256" key="1">
    <source>
        <dbReference type="SAM" id="SignalP"/>
    </source>
</evidence>
<feature type="signal peptide" evidence="1">
    <location>
        <begin position="1"/>
        <end position="18"/>
    </location>
</feature>
<keyword evidence="3" id="KW-1185">Reference proteome</keyword>
<dbReference type="Proteomes" id="UP000698800">
    <property type="component" value="Unassembled WGS sequence"/>
</dbReference>
<name>A0A9P8I0K6_9PEZI</name>
<proteinExistence type="predicted"/>
<organism evidence="2 3">
    <name type="scientific">Glutinoglossum americanum</name>
    <dbReference type="NCBI Taxonomy" id="1670608"/>
    <lineage>
        <taxon>Eukaryota</taxon>
        <taxon>Fungi</taxon>
        <taxon>Dikarya</taxon>
        <taxon>Ascomycota</taxon>
        <taxon>Pezizomycotina</taxon>
        <taxon>Geoglossomycetes</taxon>
        <taxon>Geoglossales</taxon>
        <taxon>Geoglossaceae</taxon>
        <taxon>Glutinoglossum</taxon>
    </lineage>
</organism>
<gene>
    <name evidence="2" type="ORF">FGG08_004491</name>
</gene>
<keyword evidence="1" id="KW-0732">Signal</keyword>
<comment type="caution">
    <text evidence="2">The sequence shown here is derived from an EMBL/GenBank/DDBJ whole genome shotgun (WGS) entry which is preliminary data.</text>
</comment>
<sequence length="146" mass="14579">MRIIFPASLAILAGSASASASASAGQLSSFNALRGLAERQIHLCTPVPEPATCEASCGPGATVTLSVIPPPVVQPTGAATQPTVPIYSNTTKVSAPTIPPAVPTKASNVSATTSLLAQATGAGHKLDGRDVARFALGGLGFLFMLL</sequence>
<evidence type="ECO:0000313" key="3">
    <source>
        <dbReference type="Proteomes" id="UP000698800"/>
    </source>
</evidence>
<dbReference type="OrthoDB" id="5409186at2759"/>
<evidence type="ECO:0000313" key="2">
    <source>
        <dbReference type="EMBL" id="KAH0538976.1"/>
    </source>
</evidence>
<feature type="chain" id="PRO_5040492454" evidence="1">
    <location>
        <begin position="19"/>
        <end position="146"/>
    </location>
</feature>
<reference evidence="2" key="1">
    <citation type="submission" date="2021-03" db="EMBL/GenBank/DDBJ databases">
        <title>Comparative genomics and phylogenomic investigation of the class Geoglossomycetes provide insights into ecological specialization and systematics.</title>
        <authorList>
            <person name="Melie T."/>
            <person name="Pirro S."/>
            <person name="Miller A.N."/>
            <person name="Quandt A."/>
        </authorList>
    </citation>
    <scope>NUCLEOTIDE SEQUENCE</scope>
    <source>
        <strain evidence="2">GBOQ0MN5Z8</strain>
    </source>
</reference>
<protein>
    <submittedName>
        <fullName evidence="2">Uncharacterized protein</fullName>
    </submittedName>
</protein>
<accession>A0A9P8I0K6</accession>